<proteinExistence type="predicted"/>
<sequence length="134" mass="14657">MGKGQCPQPQVGGCVGDTTQNILNAFMEAISRQKVALTLLKNLGSSSRSARDRGGEPANHSETNAFGPSPDKFKPRRCGVDDVITPAPLRWALMDDMSGYRICEIFLPYIESSPKKELFCEAQNEILHGTSKTK</sequence>
<accession>A0A5B7DI61</accession>
<protein>
    <submittedName>
        <fullName evidence="2">Uncharacterized protein</fullName>
    </submittedName>
</protein>
<organism evidence="2 3">
    <name type="scientific">Portunus trituberculatus</name>
    <name type="common">Swimming crab</name>
    <name type="synonym">Neptunus trituberculatus</name>
    <dbReference type="NCBI Taxonomy" id="210409"/>
    <lineage>
        <taxon>Eukaryota</taxon>
        <taxon>Metazoa</taxon>
        <taxon>Ecdysozoa</taxon>
        <taxon>Arthropoda</taxon>
        <taxon>Crustacea</taxon>
        <taxon>Multicrustacea</taxon>
        <taxon>Malacostraca</taxon>
        <taxon>Eumalacostraca</taxon>
        <taxon>Eucarida</taxon>
        <taxon>Decapoda</taxon>
        <taxon>Pleocyemata</taxon>
        <taxon>Brachyura</taxon>
        <taxon>Eubrachyura</taxon>
        <taxon>Portunoidea</taxon>
        <taxon>Portunidae</taxon>
        <taxon>Portuninae</taxon>
        <taxon>Portunus</taxon>
    </lineage>
</organism>
<dbReference type="EMBL" id="VSRR010000912">
    <property type="protein sequence ID" value="MPC20805.1"/>
    <property type="molecule type" value="Genomic_DNA"/>
</dbReference>
<gene>
    <name evidence="2" type="ORF">E2C01_013764</name>
</gene>
<evidence type="ECO:0000313" key="2">
    <source>
        <dbReference type="EMBL" id="MPC20805.1"/>
    </source>
</evidence>
<evidence type="ECO:0000313" key="3">
    <source>
        <dbReference type="Proteomes" id="UP000324222"/>
    </source>
</evidence>
<comment type="caution">
    <text evidence="2">The sequence shown here is derived from an EMBL/GenBank/DDBJ whole genome shotgun (WGS) entry which is preliminary data.</text>
</comment>
<reference evidence="2 3" key="1">
    <citation type="submission" date="2019-05" db="EMBL/GenBank/DDBJ databases">
        <title>Another draft genome of Portunus trituberculatus and its Hox gene families provides insights of decapod evolution.</title>
        <authorList>
            <person name="Jeong J.-H."/>
            <person name="Song I."/>
            <person name="Kim S."/>
            <person name="Choi T."/>
            <person name="Kim D."/>
            <person name="Ryu S."/>
            <person name="Kim W."/>
        </authorList>
    </citation>
    <scope>NUCLEOTIDE SEQUENCE [LARGE SCALE GENOMIC DNA]</scope>
    <source>
        <tissue evidence="2">Muscle</tissue>
    </source>
</reference>
<evidence type="ECO:0000256" key="1">
    <source>
        <dbReference type="SAM" id="MobiDB-lite"/>
    </source>
</evidence>
<feature type="region of interest" description="Disordered" evidence="1">
    <location>
        <begin position="45"/>
        <end position="77"/>
    </location>
</feature>
<dbReference type="Proteomes" id="UP000324222">
    <property type="component" value="Unassembled WGS sequence"/>
</dbReference>
<name>A0A5B7DI61_PORTR</name>
<keyword evidence="3" id="KW-1185">Reference proteome</keyword>
<dbReference type="AlphaFoldDB" id="A0A5B7DI61"/>